<gene>
    <name evidence="3" type="ORF">FRC54_03695</name>
</gene>
<accession>A0A6N7IXU5</accession>
<evidence type="ECO:0000313" key="3">
    <source>
        <dbReference type="EMBL" id="MQN01069.1"/>
    </source>
</evidence>
<evidence type="ECO:0000256" key="1">
    <source>
        <dbReference type="ARBA" id="ARBA00006068"/>
    </source>
</evidence>
<dbReference type="Gene3D" id="3.40.630.190">
    <property type="entry name" value="LCP protein"/>
    <property type="match status" value="1"/>
</dbReference>
<dbReference type="Proteomes" id="UP000460257">
    <property type="component" value="Unassembled WGS sequence"/>
</dbReference>
<comment type="similarity">
    <text evidence="1">Belongs to the LytR/CpsA/Psr (LCP) family.</text>
</comment>
<dbReference type="PANTHER" id="PTHR33392">
    <property type="entry name" value="POLYISOPRENYL-TEICHOIC ACID--PEPTIDOGLYCAN TEICHOIC ACID TRANSFERASE TAGU"/>
    <property type="match status" value="1"/>
</dbReference>
<sequence>MGRRHDRVNVLVAVIVAVAAVALIFFAFKALGDKSRKKTVSSPSADASADAIEGPVITLGHKKYTYSDDITNFLIIGTDHSGSYTTKAKGRNYQGEMADFLLIISVNDTKGTYTLLPIDRDTLTEVDMMTTDGKSYASATEQICTAHWYGGNEKQSCRNTVKAVSRFLGNLPIKGYYSIGMDSIKAINHSVDGVTVTVKGDFSTIDPSLKEGATIHLTDDQAFHYVHERMYMPDDNTNSARMERQQGYLDGFIKAAKAQMKKKPSFANDLYRKLEDLSVTNMNGHQISYLINTFAMKDMTGTLHIDGSYKEGKILDDKEKHGMFTADKSSIYDCLNEMLGLEDK</sequence>
<evidence type="ECO:0000313" key="4">
    <source>
        <dbReference type="Proteomes" id="UP000460257"/>
    </source>
</evidence>
<dbReference type="PANTHER" id="PTHR33392:SF6">
    <property type="entry name" value="POLYISOPRENYL-TEICHOIC ACID--PEPTIDOGLYCAN TEICHOIC ACID TRANSFERASE TAGU"/>
    <property type="match status" value="1"/>
</dbReference>
<dbReference type="InterPro" id="IPR050922">
    <property type="entry name" value="LytR/CpsA/Psr_CW_biosynth"/>
</dbReference>
<evidence type="ECO:0000259" key="2">
    <source>
        <dbReference type="Pfam" id="PF03816"/>
    </source>
</evidence>
<dbReference type="Pfam" id="PF03816">
    <property type="entry name" value="LytR_cpsA_psr"/>
    <property type="match status" value="1"/>
</dbReference>
<name>A0A6N7IXU5_9FIRM</name>
<organism evidence="3 4">
    <name type="scientific">Candidatus Weimeria bifida</name>
    <dbReference type="NCBI Taxonomy" id="2599074"/>
    <lineage>
        <taxon>Bacteria</taxon>
        <taxon>Bacillati</taxon>
        <taxon>Bacillota</taxon>
        <taxon>Clostridia</taxon>
        <taxon>Lachnospirales</taxon>
        <taxon>Lachnospiraceae</taxon>
        <taxon>Candidatus Weimeria</taxon>
    </lineage>
</organism>
<feature type="domain" description="Cell envelope-related transcriptional attenuator" evidence="2">
    <location>
        <begin position="98"/>
        <end position="257"/>
    </location>
</feature>
<proteinExistence type="inferred from homology"/>
<protein>
    <recommendedName>
        <fullName evidence="2">Cell envelope-related transcriptional attenuator domain-containing protein</fullName>
    </recommendedName>
</protein>
<dbReference type="EMBL" id="VOGC01000002">
    <property type="protein sequence ID" value="MQN01069.1"/>
    <property type="molecule type" value="Genomic_DNA"/>
</dbReference>
<dbReference type="AlphaFoldDB" id="A0A6N7IXU5"/>
<keyword evidence="4" id="KW-1185">Reference proteome</keyword>
<reference evidence="3" key="1">
    <citation type="journal article" date="2020" name="Appl. Environ. Microbiol.">
        <title>Medium-Chain Fatty Acid Synthesis by 'Candidatus Weimeria bifida' gen. nov., sp. nov., and 'Candidatus Pseudoramibacter fermentans' sp. nov.</title>
        <authorList>
            <person name="Scarborough M.J."/>
            <person name="Myers K.S."/>
            <person name="Donohue T.J."/>
            <person name="Noguera D.R."/>
        </authorList>
    </citation>
    <scope>NUCLEOTIDE SEQUENCE</scope>
    <source>
        <strain evidence="3">LCO1.1</strain>
    </source>
</reference>
<dbReference type="InterPro" id="IPR004474">
    <property type="entry name" value="LytR_CpsA_psr"/>
</dbReference>
<comment type="caution">
    <text evidence="3">The sequence shown here is derived from an EMBL/GenBank/DDBJ whole genome shotgun (WGS) entry which is preliminary data.</text>
</comment>